<protein>
    <recommendedName>
        <fullName evidence="3">Lysine exporter LysO family protein</fullName>
    </recommendedName>
</protein>
<evidence type="ECO:0000313" key="2">
    <source>
        <dbReference type="EMBL" id="SCM72601.1"/>
    </source>
</evidence>
<name>A0A212L4X8_9BACT</name>
<feature type="transmembrane region" description="Helical" evidence="1">
    <location>
        <begin position="34"/>
        <end position="54"/>
    </location>
</feature>
<feature type="transmembrane region" description="Helical" evidence="1">
    <location>
        <begin position="95"/>
        <end position="112"/>
    </location>
</feature>
<evidence type="ECO:0008006" key="3">
    <source>
        <dbReference type="Google" id="ProtNLM"/>
    </source>
</evidence>
<dbReference type="GO" id="GO:0005886">
    <property type="term" value="C:plasma membrane"/>
    <property type="evidence" value="ECO:0007669"/>
    <property type="project" value="TreeGrafter"/>
</dbReference>
<dbReference type="InterPro" id="IPR005642">
    <property type="entry name" value="LysO"/>
</dbReference>
<dbReference type="EMBL" id="FMJC01000002">
    <property type="protein sequence ID" value="SCM72601.1"/>
    <property type="molecule type" value="Genomic_DNA"/>
</dbReference>
<dbReference type="PANTHER" id="PTHR35804:SF1">
    <property type="entry name" value="LYSINE EXPORTER LYSO"/>
    <property type="match status" value="1"/>
</dbReference>
<dbReference type="PANTHER" id="PTHR35804">
    <property type="entry name" value="LYSINE EXPORTER LYSO"/>
    <property type="match status" value="1"/>
</dbReference>
<sequence>MSGSLVILFFFGAGLLLARVGFIPDYFIEHDMTLYMLWLLMILVGISMGSDRRLGEMLRSLRPRVLLLPLATTVGTFAGTALVSLFLVYSAAECMAVGAGFAYYSLSSIFITQYKGPELGTIALISNILRELFTLLFTPLLVRFMGPTAAISCGGASTVDTTLPVITRYAGNQWVFISIVHALVLDFSVPFWVTFFCSI</sequence>
<organism evidence="2">
    <name type="scientific">uncultured Desulfovibrio sp</name>
    <dbReference type="NCBI Taxonomy" id="167968"/>
    <lineage>
        <taxon>Bacteria</taxon>
        <taxon>Pseudomonadati</taxon>
        <taxon>Thermodesulfobacteriota</taxon>
        <taxon>Desulfovibrionia</taxon>
        <taxon>Desulfovibrionales</taxon>
        <taxon>Desulfovibrionaceae</taxon>
        <taxon>Desulfovibrio</taxon>
        <taxon>environmental samples</taxon>
    </lineage>
</organism>
<evidence type="ECO:0000256" key="1">
    <source>
        <dbReference type="SAM" id="Phobius"/>
    </source>
</evidence>
<dbReference type="Pfam" id="PF03956">
    <property type="entry name" value="Lys_export"/>
    <property type="match status" value="1"/>
</dbReference>
<dbReference type="AlphaFoldDB" id="A0A212L4X8"/>
<keyword evidence="1" id="KW-0812">Transmembrane</keyword>
<gene>
    <name evidence="2" type="ORF">KL86DES1_20724</name>
</gene>
<dbReference type="GO" id="GO:0015661">
    <property type="term" value="F:L-lysine efflux transmembrane transporter activity"/>
    <property type="evidence" value="ECO:0007669"/>
    <property type="project" value="InterPro"/>
</dbReference>
<feature type="transmembrane region" description="Helical" evidence="1">
    <location>
        <begin position="66"/>
        <end position="89"/>
    </location>
</feature>
<accession>A0A212L4X8</accession>
<feature type="transmembrane region" description="Helical" evidence="1">
    <location>
        <begin position="174"/>
        <end position="197"/>
    </location>
</feature>
<reference evidence="2" key="1">
    <citation type="submission" date="2016-08" db="EMBL/GenBank/DDBJ databases">
        <authorList>
            <person name="Seilhamer J.J."/>
        </authorList>
    </citation>
    <scope>NUCLEOTIDE SEQUENCE</scope>
    <source>
        <strain evidence="2">86-1</strain>
    </source>
</reference>
<keyword evidence="1" id="KW-1133">Transmembrane helix</keyword>
<dbReference type="RefSeq" id="WP_179980290.1">
    <property type="nucleotide sequence ID" value="NZ_LT608333.1"/>
</dbReference>
<keyword evidence="1" id="KW-0472">Membrane</keyword>
<proteinExistence type="predicted"/>